<proteinExistence type="predicted"/>
<evidence type="ECO:0000313" key="3">
    <source>
        <dbReference type="Proteomes" id="UP000886796"/>
    </source>
</evidence>
<reference evidence="2" key="1">
    <citation type="submission" date="2020-10" db="EMBL/GenBank/DDBJ databases">
        <authorList>
            <person name="Gilroy R."/>
        </authorList>
    </citation>
    <scope>NUCLEOTIDE SEQUENCE</scope>
    <source>
        <strain evidence="2">13361</strain>
    </source>
</reference>
<dbReference type="PANTHER" id="PTHR11851">
    <property type="entry name" value="METALLOPROTEASE"/>
    <property type="match status" value="1"/>
</dbReference>
<dbReference type="NCBIfam" id="NF047422">
    <property type="entry name" value="YfmF_fam"/>
    <property type="match status" value="1"/>
</dbReference>
<dbReference type="GO" id="GO:0046872">
    <property type="term" value="F:metal ion binding"/>
    <property type="evidence" value="ECO:0007669"/>
    <property type="project" value="InterPro"/>
</dbReference>
<organism evidence="2 3">
    <name type="scientific">Candidatus Faecousia excrementigallinarum</name>
    <dbReference type="NCBI Taxonomy" id="2840806"/>
    <lineage>
        <taxon>Bacteria</taxon>
        <taxon>Bacillati</taxon>
        <taxon>Bacillota</taxon>
        <taxon>Clostridia</taxon>
        <taxon>Eubacteriales</taxon>
        <taxon>Oscillospiraceae</taxon>
        <taxon>Faecousia</taxon>
    </lineage>
</organism>
<dbReference type="Gene3D" id="3.30.830.10">
    <property type="entry name" value="Metalloenzyme, LuxS/M16 peptidase-like"/>
    <property type="match status" value="2"/>
</dbReference>
<dbReference type="PANTHER" id="PTHR11851:SF186">
    <property type="entry name" value="INACTIVE METALLOPROTEASE YMFF-RELATED"/>
    <property type="match status" value="1"/>
</dbReference>
<dbReference type="InterPro" id="IPR011249">
    <property type="entry name" value="Metalloenz_LuxS/M16"/>
</dbReference>
<dbReference type="Pfam" id="PF05193">
    <property type="entry name" value="Peptidase_M16_C"/>
    <property type="match status" value="1"/>
</dbReference>
<reference evidence="2" key="2">
    <citation type="journal article" date="2021" name="PeerJ">
        <title>Extensive microbial diversity within the chicken gut microbiome revealed by metagenomics and culture.</title>
        <authorList>
            <person name="Gilroy R."/>
            <person name="Ravi A."/>
            <person name="Getino M."/>
            <person name="Pursley I."/>
            <person name="Horton D.L."/>
            <person name="Alikhan N.F."/>
            <person name="Baker D."/>
            <person name="Gharbi K."/>
            <person name="Hall N."/>
            <person name="Watson M."/>
            <person name="Adriaenssens E.M."/>
            <person name="Foster-Nyarko E."/>
            <person name="Jarju S."/>
            <person name="Secka A."/>
            <person name="Antonio M."/>
            <person name="Oren A."/>
            <person name="Chaudhuri R.R."/>
            <person name="La Ragione R."/>
            <person name="Hildebrand F."/>
            <person name="Pallen M.J."/>
        </authorList>
    </citation>
    <scope>NUCLEOTIDE SEQUENCE</scope>
    <source>
        <strain evidence="2">13361</strain>
    </source>
</reference>
<accession>A0A9D1CKP4</accession>
<comment type="caution">
    <text evidence="2">The sequence shown here is derived from an EMBL/GenBank/DDBJ whole genome shotgun (WGS) entry which is preliminary data.</text>
</comment>
<dbReference type="InterPro" id="IPR050361">
    <property type="entry name" value="MPP/UQCRC_Complex"/>
</dbReference>
<gene>
    <name evidence="2" type="ORF">IAB74_00065</name>
</gene>
<protein>
    <submittedName>
        <fullName evidence="2">Insulinase family protein</fullName>
    </submittedName>
</protein>
<dbReference type="AlphaFoldDB" id="A0A9D1CKP4"/>
<name>A0A9D1CKP4_9FIRM</name>
<evidence type="ECO:0000259" key="1">
    <source>
        <dbReference type="Pfam" id="PF05193"/>
    </source>
</evidence>
<evidence type="ECO:0000313" key="2">
    <source>
        <dbReference type="EMBL" id="HIQ66891.1"/>
    </source>
</evidence>
<feature type="domain" description="Peptidase M16 C-terminal" evidence="1">
    <location>
        <begin position="182"/>
        <end position="356"/>
    </location>
</feature>
<sequence length="421" mass="46827">MLTTISLGQGITLRCIRQSRFKQGCLSLQLLRPMAREEAALNALLPAVLLRGTEKSPDLRAITLRLDDLYGASVGAVARRLGDYQTTGLICSFIEDAYALEGDRILAPMADFLRELLLEPVMEGQGFSRDFVEGEKTNLISAIDTIRNDKQLYASHQFARLMCREDSLGIPRLGERADVEAITPECLYAHYQKVLRECPMELFYVGSQAPETVAELLRPLICSLSRQVQPLPSQTPFHACEPQSQVEPMDVTQSRLCMGYTTPITFRDDRFAAMQLCSTILGGSMSNKLFTVIREQMSLCYDIGSSYNGGKGILSVKAGIDASQEETVRREVERQLDACRRGDFTEQELSAARQTLISQLRQVPDSPGSLENYYTSSLIGGLNLEPETYMEKLLAVSPQDIARAAQTLQLHTVYFLKGEGQ</sequence>
<dbReference type="SUPFAM" id="SSF63411">
    <property type="entry name" value="LuxS/MPP-like metallohydrolase"/>
    <property type="match status" value="2"/>
</dbReference>
<dbReference type="Proteomes" id="UP000886796">
    <property type="component" value="Unassembled WGS sequence"/>
</dbReference>
<dbReference type="InterPro" id="IPR007863">
    <property type="entry name" value="Peptidase_M16_C"/>
</dbReference>
<dbReference type="EMBL" id="DVFK01000002">
    <property type="protein sequence ID" value="HIQ66891.1"/>
    <property type="molecule type" value="Genomic_DNA"/>
</dbReference>